<dbReference type="GO" id="GO:0003676">
    <property type="term" value="F:nucleic acid binding"/>
    <property type="evidence" value="ECO:0007669"/>
    <property type="project" value="InterPro"/>
</dbReference>
<proteinExistence type="inferred from homology"/>
<dbReference type="PANTHER" id="PTHR13068">
    <property type="entry name" value="CGI-12 PROTEIN-RELATED"/>
    <property type="match status" value="1"/>
</dbReference>
<dbReference type="OrthoDB" id="764594at2759"/>
<dbReference type="FunCoup" id="A0A7J7DWE0">
    <property type="interactions" value="658"/>
</dbReference>
<dbReference type="FunFam" id="1.25.70.10:FF:000014">
    <property type="entry name" value="Transcription termination factor MTEF18, mitochondrial"/>
    <property type="match status" value="1"/>
</dbReference>
<dbReference type="InterPro" id="IPR003690">
    <property type="entry name" value="MTERF"/>
</dbReference>
<dbReference type="EMBL" id="JAAARO010000003">
    <property type="protein sequence ID" value="KAF5750692.1"/>
    <property type="molecule type" value="Genomic_DNA"/>
</dbReference>
<sequence>MAHLQRLRKMSVLGWVSSNTVNSQLKTPNTPVWQIWRFHIAQNPRFYRTRRVVQTETFEKSDACSREKIPAAFLKDAEAALLEYLHCTRSLPFLDAEYMSKNSPFFIQKLVKKVGMKSDVGQAFTRHLRYHPINEFEPFFESLGLTPSEYCPLLPRDRMFLTDDDYLLDNYHVLREYGIDVRKIGKIYKEAKEVFNYGRGLLLVKLQAYEELGLSNSSVAKFIISSPNLLVGDVSSDFVDVLKILERGGIQLSWIEEHLSVHHCYDWSRMLGLLRLFCKTGYSEEQLGALITQSPELLFEDSGYKTLSLIGFLVKFGSQLKDICSLFPQFPQIQVGKFFSNMRQCFLFLNEIEMEVNEIGKLVRSYPFLLGSCTLKKTSSLLSNLNTGKKRLCKLVQENPQELRNLVLGSKIVRLPYSGEDERSRVLKTKFLLDLGFVEESNEMKRALKAFRGKGGELQERFDCIVKAGIDKKDVYEMIKGSPQILNQSKEVIETKISFLVNDSGYPISTLKIFPSFLNYTTQRVKLRLSMYNWLKEQGGTEPKLALSSVVACSDKIFVSQYVHRHPTGPQVWQDLKKQIYSE</sequence>
<keyword evidence="5" id="KW-1185">Reference proteome</keyword>
<accession>A0A7J7DWE0</accession>
<dbReference type="PANTHER" id="PTHR13068:SF38">
    <property type="entry name" value="TRANSCRIPTION TERMINATION FACTOR FAMILY PROTEIN"/>
    <property type="match status" value="1"/>
</dbReference>
<keyword evidence="2" id="KW-0804">Transcription</keyword>
<evidence type="ECO:0000256" key="3">
    <source>
        <dbReference type="ARBA" id="ARBA00022946"/>
    </source>
</evidence>
<dbReference type="FunFam" id="1.25.70.10:FF:000019">
    <property type="entry name" value="mTERF family protein"/>
    <property type="match status" value="1"/>
</dbReference>
<evidence type="ECO:0000256" key="2">
    <source>
        <dbReference type="ARBA" id="ARBA00022472"/>
    </source>
</evidence>
<dbReference type="InterPro" id="IPR038538">
    <property type="entry name" value="MTERF_sf"/>
</dbReference>
<organism evidence="4 5">
    <name type="scientific">Tripterygium wilfordii</name>
    <name type="common">Thunder God vine</name>
    <dbReference type="NCBI Taxonomy" id="458696"/>
    <lineage>
        <taxon>Eukaryota</taxon>
        <taxon>Viridiplantae</taxon>
        <taxon>Streptophyta</taxon>
        <taxon>Embryophyta</taxon>
        <taxon>Tracheophyta</taxon>
        <taxon>Spermatophyta</taxon>
        <taxon>Magnoliopsida</taxon>
        <taxon>eudicotyledons</taxon>
        <taxon>Gunneridae</taxon>
        <taxon>Pentapetalae</taxon>
        <taxon>rosids</taxon>
        <taxon>fabids</taxon>
        <taxon>Celastrales</taxon>
        <taxon>Celastraceae</taxon>
        <taxon>Tripterygium</taxon>
    </lineage>
</organism>
<dbReference type="Gene3D" id="1.25.70.10">
    <property type="entry name" value="Transcription termination factor 3, mitochondrial"/>
    <property type="match status" value="2"/>
</dbReference>
<evidence type="ECO:0000313" key="4">
    <source>
        <dbReference type="EMBL" id="KAF5750692.1"/>
    </source>
</evidence>
<dbReference type="GO" id="GO:0006353">
    <property type="term" value="P:DNA-templated transcription termination"/>
    <property type="evidence" value="ECO:0007669"/>
    <property type="project" value="UniProtKB-KW"/>
</dbReference>
<keyword evidence="2" id="KW-0806">Transcription termination</keyword>
<reference evidence="4 5" key="1">
    <citation type="journal article" date="2020" name="Nat. Commun.">
        <title>Genome of Tripterygium wilfordii and identification of cytochrome P450 involved in triptolide biosynthesis.</title>
        <authorList>
            <person name="Tu L."/>
            <person name="Su P."/>
            <person name="Zhang Z."/>
            <person name="Gao L."/>
            <person name="Wang J."/>
            <person name="Hu T."/>
            <person name="Zhou J."/>
            <person name="Zhang Y."/>
            <person name="Zhao Y."/>
            <person name="Liu Y."/>
            <person name="Song Y."/>
            <person name="Tong Y."/>
            <person name="Lu Y."/>
            <person name="Yang J."/>
            <person name="Xu C."/>
            <person name="Jia M."/>
            <person name="Peters R.J."/>
            <person name="Huang L."/>
            <person name="Gao W."/>
        </authorList>
    </citation>
    <scope>NUCLEOTIDE SEQUENCE [LARGE SCALE GENOMIC DNA]</scope>
    <source>
        <strain evidence="5">cv. XIE 37</strain>
        <tissue evidence="4">Leaf</tissue>
    </source>
</reference>
<dbReference type="Proteomes" id="UP000593562">
    <property type="component" value="Unassembled WGS sequence"/>
</dbReference>
<dbReference type="InParanoid" id="A0A7J7DWE0"/>
<evidence type="ECO:0000256" key="1">
    <source>
        <dbReference type="ARBA" id="ARBA00007692"/>
    </source>
</evidence>
<keyword evidence="2" id="KW-0805">Transcription regulation</keyword>
<name>A0A7J7DWE0_TRIWF</name>
<keyword evidence="3" id="KW-0809">Transit peptide</keyword>
<comment type="caution">
    <text evidence="4">The sequence shown here is derived from an EMBL/GenBank/DDBJ whole genome shotgun (WGS) entry which is preliminary data.</text>
</comment>
<protein>
    <submittedName>
        <fullName evidence="4">Mitochondrial transcription termination factor family protein putative isoform 2</fullName>
    </submittedName>
</protein>
<dbReference type="AlphaFoldDB" id="A0A7J7DWE0"/>
<gene>
    <name evidence="4" type="ORF">HS088_TW03G01031</name>
</gene>
<dbReference type="Pfam" id="PF02536">
    <property type="entry name" value="mTERF"/>
    <property type="match status" value="2"/>
</dbReference>
<comment type="similarity">
    <text evidence="1">Belongs to the mTERF family.</text>
</comment>
<evidence type="ECO:0000313" key="5">
    <source>
        <dbReference type="Proteomes" id="UP000593562"/>
    </source>
</evidence>